<dbReference type="Gene3D" id="3.20.20.140">
    <property type="entry name" value="Metal-dependent hydrolases"/>
    <property type="match status" value="1"/>
</dbReference>
<proteinExistence type="inferred from homology"/>
<protein>
    <recommendedName>
        <fullName evidence="8">TatD DNase domain containing 3</fullName>
    </recommendedName>
</protein>
<feature type="binding site" evidence="5">
    <location>
        <position position="156"/>
    </location>
    <ligand>
        <name>a divalent metal cation</name>
        <dbReference type="ChEBI" id="CHEBI:60240"/>
        <label>2</label>
    </ligand>
</feature>
<dbReference type="PANTHER" id="PTHR46317:SF1">
    <property type="entry name" value="HYDROLASE, TATD FAMILY"/>
    <property type="match status" value="1"/>
</dbReference>
<sequence length="264" mass="29236">YGIFDCHAHLHEDNFPPGSVNSLEIILDNARKANIQTIVSVSESLLDAPKVLKLAAQSNGLILAGVGLHPVQTYRKHDEQIERSVTLDDFEKFLPYVRKYINDKLICCVGEVGLDFSPHIVRNKDMPEEHYRDVQKQVFRRQIELAIKADLPLNVHSRSAGHYAIEELQKGGVKKAVLHAFDGKASHALKGVETGYYFSVPPSIIRSPQKQKLVSSLPLSHLLLETDSPALGPTKGDDNQPANAIISAQEIARIKGIDVSEVVR</sequence>
<evidence type="ECO:0000256" key="1">
    <source>
        <dbReference type="ARBA" id="ARBA00009275"/>
    </source>
</evidence>
<gene>
    <name evidence="6" type="ORF">INT44_008422</name>
</gene>
<dbReference type="PANTHER" id="PTHR46317">
    <property type="entry name" value="HYDROLASE OF PHP SUPERFAMILY-RELATED PROTEIN"/>
    <property type="match status" value="1"/>
</dbReference>
<feature type="binding site" evidence="5">
    <location>
        <position position="179"/>
    </location>
    <ligand>
        <name>a divalent metal cation</name>
        <dbReference type="ChEBI" id="CHEBI:60240"/>
        <label>2</label>
    </ligand>
</feature>
<keyword evidence="3" id="KW-0378">Hydrolase</keyword>
<accession>A0A8H7PWJ0</accession>
<reference evidence="6" key="1">
    <citation type="submission" date="2020-12" db="EMBL/GenBank/DDBJ databases">
        <title>Metabolic potential, ecology and presence of endohyphal bacteria is reflected in genomic diversity of Mucoromycotina.</title>
        <authorList>
            <person name="Muszewska A."/>
            <person name="Okrasinska A."/>
            <person name="Steczkiewicz K."/>
            <person name="Drgas O."/>
            <person name="Orlowska M."/>
            <person name="Perlinska-Lenart U."/>
            <person name="Aleksandrzak-Piekarczyk T."/>
            <person name="Szatraj K."/>
            <person name="Zielenkiewicz U."/>
            <person name="Pilsyk S."/>
            <person name="Malc E."/>
            <person name="Mieczkowski P."/>
            <person name="Kruszewska J.S."/>
            <person name="Biernat P."/>
            <person name="Pawlowska J."/>
        </authorList>
    </citation>
    <scope>NUCLEOTIDE SEQUENCE</scope>
    <source>
        <strain evidence="6">WA0000051536</strain>
    </source>
</reference>
<evidence type="ECO:0000256" key="3">
    <source>
        <dbReference type="ARBA" id="ARBA00022801"/>
    </source>
</evidence>
<comment type="similarity">
    <text evidence="1">Belongs to the metallo-dependent hydrolases superfamily. TatD-type hydrolase family.</text>
</comment>
<evidence type="ECO:0000256" key="4">
    <source>
        <dbReference type="ARBA" id="ARBA00093287"/>
    </source>
</evidence>
<dbReference type="PROSITE" id="PS01091">
    <property type="entry name" value="TATD_3"/>
    <property type="match status" value="1"/>
</dbReference>
<comment type="caution">
    <text evidence="6">The sequence shown here is derived from an EMBL/GenBank/DDBJ whole genome shotgun (WGS) entry which is preliminary data.</text>
</comment>
<dbReference type="Proteomes" id="UP000612746">
    <property type="component" value="Unassembled WGS sequence"/>
</dbReference>
<dbReference type="InterPro" id="IPR032466">
    <property type="entry name" value="Metal_Hydrolase"/>
</dbReference>
<name>A0A8H7PWJ0_9FUNG</name>
<evidence type="ECO:0000256" key="5">
    <source>
        <dbReference type="PIRSR" id="PIRSR005902-1"/>
    </source>
</evidence>
<dbReference type="PIRSF" id="PIRSF005902">
    <property type="entry name" value="DNase_TatD"/>
    <property type="match status" value="1"/>
</dbReference>
<organism evidence="6 7">
    <name type="scientific">Umbelopsis vinacea</name>
    <dbReference type="NCBI Taxonomy" id="44442"/>
    <lineage>
        <taxon>Eukaryota</taxon>
        <taxon>Fungi</taxon>
        <taxon>Fungi incertae sedis</taxon>
        <taxon>Mucoromycota</taxon>
        <taxon>Mucoromycotina</taxon>
        <taxon>Umbelopsidomycetes</taxon>
        <taxon>Umbelopsidales</taxon>
        <taxon>Umbelopsidaceae</taxon>
        <taxon>Umbelopsis</taxon>
    </lineage>
</organism>
<feature type="non-terminal residue" evidence="6">
    <location>
        <position position="1"/>
    </location>
</feature>
<dbReference type="GO" id="GO:0016788">
    <property type="term" value="F:hydrolase activity, acting on ester bonds"/>
    <property type="evidence" value="ECO:0007669"/>
    <property type="project" value="InterPro"/>
</dbReference>
<dbReference type="InterPro" id="IPR001130">
    <property type="entry name" value="TatD-like"/>
</dbReference>
<evidence type="ECO:0000256" key="2">
    <source>
        <dbReference type="ARBA" id="ARBA00022723"/>
    </source>
</evidence>
<feature type="binding site" evidence="5">
    <location>
        <position position="111"/>
    </location>
    <ligand>
        <name>a divalent metal cation</name>
        <dbReference type="ChEBI" id="CHEBI:60240"/>
        <label>1</label>
    </ligand>
</feature>
<dbReference type="Pfam" id="PF01026">
    <property type="entry name" value="TatD_DNase"/>
    <property type="match status" value="1"/>
</dbReference>
<feature type="binding site" evidence="5">
    <location>
        <position position="227"/>
    </location>
    <ligand>
        <name>a divalent metal cation</name>
        <dbReference type="ChEBI" id="CHEBI:60240"/>
        <label>1</label>
    </ligand>
</feature>
<keyword evidence="2 5" id="KW-0479">Metal-binding</keyword>
<keyword evidence="7" id="KW-1185">Reference proteome</keyword>
<dbReference type="OrthoDB" id="6079689at2759"/>
<feature type="binding site" evidence="5">
    <location>
        <position position="7"/>
    </location>
    <ligand>
        <name>a divalent metal cation</name>
        <dbReference type="ChEBI" id="CHEBI:60240"/>
        <label>1</label>
    </ligand>
</feature>
<dbReference type="SUPFAM" id="SSF51556">
    <property type="entry name" value="Metallo-dependent hydrolases"/>
    <property type="match status" value="1"/>
</dbReference>
<dbReference type="GO" id="GO:0046872">
    <property type="term" value="F:metal ion binding"/>
    <property type="evidence" value="ECO:0007669"/>
    <property type="project" value="UniProtKB-KW"/>
</dbReference>
<dbReference type="InterPro" id="IPR018228">
    <property type="entry name" value="DNase_TatD-rel_CS"/>
</dbReference>
<evidence type="ECO:0000313" key="6">
    <source>
        <dbReference type="EMBL" id="KAG2181607.1"/>
    </source>
</evidence>
<evidence type="ECO:0000313" key="7">
    <source>
        <dbReference type="Proteomes" id="UP000612746"/>
    </source>
</evidence>
<dbReference type="AlphaFoldDB" id="A0A8H7PWJ0"/>
<dbReference type="CDD" id="cd01310">
    <property type="entry name" value="TatD_DNAse"/>
    <property type="match status" value="1"/>
</dbReference>
<comment type="function">
    <text evidence="4">Exhibits 3'-exonuclease activities and apurinic/apyrimidinic (AP) endonuclease (in vitro). Show preferential AP endonuclease activity on double-stranded DNA substrates and 3'- exonuclease activity on single-stranded DNA.</text>
</comment>
<dbReference type="EMBL" id="JAEPRA010000008">
    <property type="protein sequence ID" value="KAG2181607.1"/>
    <property type="molecule type" value="Genomic_DNA"/>
</dbReference>
<feature type="binding site" evidence="5">
    <location>
        <position position="9"/>
    </location>
    <ligand>
        <name>a divalent metal cation</name>
        <dbReference type="ChEBI" id="CHEBI:60240"/>
        <label>1</label>
    </ligand>
</feature>
<evidence type="ECO:0008006" key="8">
    <source>
        <dbReference type="Google" id="ProtNLM"/>
    </source>
</evidence>